<dbReference type="CDD" id="cd03293">
    <property type="entry name" value="ABC_NrtD_SsuB_transporters"/>
    <property type="match status" value="1"/>
</dbReference>
<dbReference type="GO" id="GO:0005524">
    <property type="term" value="F:ATP binding"/>
    <property type="evidence" value="ECO:0007669"/>
    <property type="project" value="UniProtKB-KW"/>
</dbReference>
<dbReference type="PROSITE" id="PS00211">
    <property type="entry name" value="ABC_TRANSPORTER_1"/>
    <property type="match status" value="1"/>
</dbReference>
<feature type="domain" description="ABC transporter" evidence="5">
    <location>
        <begin position="6"/>
        <end position="270"/>
    </location>
</feature>
<dbReference type="EMBL" id="CP130318">
    <property type="protein sequence ID" value="WNQ12848.1"/>
    <property type="molecule type" value="Genomic_DNA"/>
</dbReference>
<keyword evidence="1" id="KW-0813">Transport</keyword>
<dbReference type="RefSeq" id="WP_315606627.1">
    <property type="nucleotide sequence ID" value="NZ_CP130318.1"/>
</dbReference>
<evidence type="ECO:0000259" key="5">
    <source>
        <dbReference type="PROSITE" id="PS50893"/>
    </source>
</evidence>
<feature type="region of interest" description="Disordered" evidence="4">
    <location>
        <begin position="284"/>
        <end position="308"/>
    </location>
</feature>
<dbReference type="SUPFAM" id="SSF52540">
    <property type="entry name" value="P-loop containing nucleoside triphosphate hydrolases"/>
    <property type="match status" value="1"/>
</dbReference>
<protein>
    <submittedName>
        <fullName evidence="6">ABC transporter ATP-binding protein</fullName>
    </submittedName>
</protein>
<dbReference type="GO" id="GO:0016887">
    <property type="term" value="F:ATP hydrolysis activity"/>
    <property type="evidence" value="ECO:0007669"/>
    <property type="project" value="InterPro"/>
</dbReference>
<dbReference type="Pfam" id="PF00005">
    <property type="entry name" value="ABC_tran"/>
    <property type="match status" value="1"/>
</dbReference>
<dbReference type="InterPro" id="IPR050166">
    <property type="entry name" value="ABC_transporter_ATP-bind"/>
</dbReference>
<dbReference type="InterPro" id="IPR027417">
    <property type="entry name" value="P-loop_NTPase"/>
</dbReference>
<dbReference type="Gene3D" id="3.40.50.300">
    <property type="entry name" value="P-loop containing nucleotide triphosphate hydrolases"/>
    <property type="match status" value="1"/>
</dbReference>
<dbReference type="PROSITE" id="PS50893">
    <property type="entry name" value="ABC_TRANSPORTER_2"/>
    <property type="match status" value="1"/>
</dbReference>
<evidence type="ECO:0000313" key="6">
    <source>
        <dbReference type="EMBL" id="WNQ12848.1"/>
    </source>
</evidence>
<keyword evidence="3 6" id="KW-0067">ATP-binding</keyword>
<dbReference type="SMART" id="SM00382">
    <property type="entry name" value="AAA"/>
    <property type="match status" value="1"/>
</dbReference>
<dbReference type="KEGG" id="paun:MJA45_07395"/>
<keyword evidence="2" id="KW-0547">Nucleotide-binding</keyword>
<sequence length="308" mass="32894">MKEPILSVEGVSYRFPPAPALIDNLSFEVEANEFVSLLGPSGTGKSTVFRLLSGLLEPDSGGITLRGRAGTAIAGPPAAGGATGSAPAQASAGRQAARSGAAAAPPAGLLGRVGYMPQNAALLPWRTVLQNAALALELKGVPRREAERRVRELLPAFGLAGTEGRLPHELSGGMRQRVAFLRAVLGGTELLLLDEPFSALDAMTRVGMQEWLLAMWEKHRQTVLFITHDIEEALLLSDRVLLVEETPIRRLHEVRVPLPRPRTYETTLDPAFVELKKQVLQRLRGTGPDGVGSGSQPVRSGTEGGEDR</sequence>
<accession>A0AA96LGH5</accession>
<gene>
    <name evidence="6" type="ORF">MJA45_07395</name>
</gene>
<evidence type="ECO:0000256" key="1">
    <source>
        <dbReference type="ARBA" id="ARBA00022448"/>
    </source>
</evidence>
<reference evidence="6 7" key="1">
    <citation type="submission" date="2022-02" db="EMBL/GenBank/DDBJ databases">
        <title>Paenibacillus sp. MBLB1776 Whole Genome Shotgun Sequencing.</title>
        <authorList>
            <person name="Hwang C.Y."/>
            <person name="Cho E.-S."/>
            <person name="Seo M.-J."/>
        </authorList>
    </citation>
    <scope>NUCLEOTIDE SEQUENCE [LARGE SCALE GENOMIC DNA]</scope>
    <source>
        <strain evidence="6 7">MBLB1776</strain>
    </source>
</reference>
<dbReference type="PANTHER" id="PTHR42788">
    <property type="entry name" value="TAURINE IMPORT ATP-BINDING PROTEIN-RELATED"/>
    <property type="match status" value="1"/>
</dbReference>
<evidence type="ECO:0000313" key="7">
    <source>
        <dbReference type="Proteomes" id="UP001305702"/>
    </source>
</evidence>
<dbReference type="PANTHER" id="PTHR42788:SF2">
    <property type="entry name" value="ABC TRANSPORTER ATP-BINDING PROTEIN"/>
    <property type="match status" value="1"/>
</dbReference>
<evidence type="ECO:0000256" key="3">
    <source>
        <dbReference type="ARBA" id="ARBA00022840"/>
    </source>
</evidence>
<feature type="region of interest" description="Disordered" evidence="4">
    <location>
        <begin position="74"/>
        <end position="98"/>
    </location>
</feature>
<dbReference type="InterPro" id="IPR003439">
    <property type="entry name" value="ABC_transporter-like_ATP-bd"/>
</dbReference>
<dbReference type="InterPro" id="IPR017871">
    <property type="entry name" value="ABC_transporter-like_CS"/>
</dbReference>
<keyword evidence="7" id="KW-1185">Reference proteome</keyword>
<evidence type="ECO:0000256" key="4">
    <source>
        <dbReference type="SAM" id="MobiDB-lite"/>
    </source>
</evidence>
<dbReference type="AlphaFoldDB" id="A0AA96LGH5"/>
<dbReference type="InterPro" id="IPR003593">
    <property type="entry name" value="AAA+_ATPase"/>
</dbReference>
<name>A0AA96LGH5_9BACL</name>
<dbReference type="Proteomes" id="UP001305702">
    <property type="component" value="Chromosome"/>
</dbReference>
<proteinExistence type="predicted"/>
<organism evidence="6 7">
    <name type="scientific">Paenibacillus aurantius</name>
    <dbReference type="NCBI Taxonomy" id="2918900"/>
    <lineage>
        <taxon>Bacteria</taxon>
        <taxon>Bacillati</taxon>
        <taxon>Bacillota</taxon>
        <taxon>Bacilli</taxon>
        <taxon>Bacillales</taxon>
        <taxon>Paenibacillaceae</taxon>
        <taxon>Paenibacillus</taxon>
    </lineage>
</organism>
<evidence type="ECO:0000256" key="2">
    <source>
        <dbReference type="ARBA" id="ARBA00022741"/>
    </source>
</evidence>